<dbReference type="InterPro" id="IPR055170">
    <property type="entry name" value="GFO_IDH_MocA-like_dom"/>
</dbReference>
<dbReference type="Proteomes" id="UP000644756">
    <property type="component" value="Unassembled WGS sequence"/>
</dbReference>
<dbReference type="SUPFAM" id="SSF51735">
    <property type="entry name" value="NAD(P)-binding Rossmann-fold domains"/>
    <property type="match status" value="1"/>
</dbReference>
<keyword evidence="1" id="KW-0560">Oxidoreductase</keyword>
<dbReference type="GO" id="GO:0016491">
    <property type="term" value="F:oxidoreductase activity"/>
    <property type="evidence" value="ECO:0007669"/>
    <property type="project" value="UniProtKB-KW"/>
</dbReference>
<dbReference type="GO" id="GO:0000166">
    <property type="term" value="F:nucleotide binding"/>
    <property type="evidence" value="ECO:0007669"/>
    <property type="project" value="InterPro"/>
</dbReference>
<dbReference type="RefSeq" id="WP_188530781.1">
    <property type="nucleotide sequence ID" value="NZ_BMGR01000005.1"/>
</dbReference>
<protein>
    <submittedName>
        <fullName evidence="4">Oxidoreductase</fullName>
    </submittedName>
</protein>
<dbReference type="AlphaFoldDB" id="A0A917FSI9"/>
<dbReference type="SUPFAM" id="SSF55347">
    <property type="entry name" value="Glyceraldehyde-3-phosphate dehydrogenase-like, C-terminal domain"/>
    <property type="match status" value="1"/>
</dbReference>
<dbReference type="EMBL" id="BMGR01000005">
    <property type="protein sequence ID" value="GGG01707.1"/>
    <property type="molecule type" value="Genomic_DNA"/>
</dbReference>
<dbReference type="InterPro" id="IPR050463">
    <property type="entry name" value="Gfo/Idh/MocA_oxidrdct_glycsds"/>
</dbReference>
<evidence type="ECO:0000259" key="3">
    <source>
        <dbReference type="Pfam" id="PF22725"/>
    </source>
</evidence>
<keyword evidence="5" id="KW-1185">Reference proteome</keyword>
<evidence type="ECO:0000313" key="4">
    <source>
        <dbReference type="EMBL" id="GGG01707.1"/>
    </source>
</evidence>
<dbReference type="Pfam" id="PF22725">
    <property type="entry name" value="GFO_IDH_MocA_C3"/>
    <property type="match status" value="1"/>
</dbReference>
<reference evidence="4" key="2">
    <citation type="submission" date="2020-09" db="EMBL/GenBank/DDBJ databases">
        <authorList>
            <person name="Sun Q."/>
            <person name="Zhou Y."/>
        </authorList>
    </citation>
    <scope>NUCLEOTIDE SEQUENCE</scope>
    <source>
        <strain evidence="4">CGMCC 1.12987</strain>
    </source>
</reference>
<sequence length="386" mass="43531">MQEINVALIGYNFMGKAHSYGIENVSFFFDHGVKPVKKVIVGRTEHLVKEAAEKFGWEEYATDWREVIHREDIHAIDIATPTSSHVEIALEAAKAGKHIFCEKPLAMNASEAQQMYEAAEKAGVVHMLGHNYRRVPAIVLAKKLIEDGRLGKIHHFRGIYLQDWLLDPNFPASWKLDKKIAGSGPHGDLNAHIIDLARLLVGEIDQVIGMEKTFVGKRPRVKVDEKLSSNLTASGASDDYDPVTVDDTTSFLAKFSNGAVGTFEATRFAGGRKNHERVEINGSKGSISFDFERMNELEFWSKEDDVEVQGFRRILVTESTHPYISAWWPPGHVIGYENTFVNEFADFFKAIKDKEQVYPNFYDGVMNNKVLDAVTKSIETLTWEKV</sequence>
<dbReference type="Pfam" id="PF01408">
    <property type="entry name" value="GFO_IDH_MocA"/>
    <property type="match status" value="1"/>
</dbReference>
<evidence type="ECO:0000313" key="5">
    <source>
        <dbReference type="Proteomes" id="UP000644756"/>
    </source>
</evidence>
<reference evidence="4" key="1">
    <citation type="journal article" date="2014" name="Int. J. Syst. Evol. Microbiol.">
        <title>Complete genome sequence of Corynebacterium casei LMG S-19264T (=DSM 44701T), isolated from a smear-ripened cheese.</title>
        <authorList>
            <consortium name="US DOE Joint Genome Institute (JGI-PGF)"/>
            <person name="Walter F."/>
            <person name="Albersmeier A."/>
            <person name="Kalinowski J."/>
            <person name="Ruckert C."/>
        </authorList>
    </citation>
    <scope>NUCLEOTIDE SEQUENCE</scope>
    <source>
        <strain evidence="4">CGMCC 1.12987</strain>
    </source>
</reference>
<accession>A0A917FSI9</accession>
<dbReference type="Gene3D" id="3.30.360.10">
    <property type="entry name" value="Dihydrodipicolinate Reductase, domain 2"/>
    <property type="match status" value="1"/>
</dbReference>
<organism evidence="4 5">
    <name type="scientific">Paenibacillus abyssi</name>
    <dbReference type="NCBI Taxonomy" id="1340531"/>
    <lineage>
        <taxon>Bacteria</taxon>
        <taxon>Bacillati</taxon>
        <taxon>Bacillota</taxon>
        <taxon>Bacilli</taxon>
        <taxon>Bacillales</taxon>
        <taxon>Paenibacillaceae</taxon>
        <taxon>Paenibacillus</taxon>
    </lineage>
</organism>
<dbReference type="InterPro" id="IPR000683">
    <property type="entry name" value="Gfo/Idh/MocA-like_OxRdtase_N"/>
</dbReference>
<gene>
    <name evidence="4" type="ORF">GCM10010916_18590</name>
</gene>
<dbReference type="PANTHER" id="PTHR43818:SF11">
    <property type="entry name" value="BCDNA.GH03377"/>
    <property type="match status" value="1"/>
</dbReference>
<dbReference type="Gene3D" id="3.40.50.720">
    <property type="entry name" value="NAD(P)-binding Rossmann-like Domain"/>
    <property type="match status" value="1"/>
</dbReference>
<evidence type="ECO:0000256" key="1">
    <source>
        <dbReference type="ARBA" id="ARBA00023002"/>
    </source>
</evidence>
<name>A0A917FSI9_9BACL</name>
<feature type="domain" description="GFO/IDH/MocA-like oxidoreductase" evidence="3">
    <location>
        <begin position="140"/>
        <end position="287"/>
    </location>
</feature>
<dbReference type="PANTHER" id="PTHR43818">
    <property type="entry name" value="BCDNA.GH03377"/>
    <property type="match status" value="1"/>
</dbReference>
<proteinExistence type="predicted"/>
<comment type="caution">
    <text evidence="4">The sequence shown here is derived from an EMBL/GenBank/DDBJ whole genome shotgun (WGS) entry which is preliminary data.</text>
</comment>
<dbReference type="InterPro" id="IPR036291">
    <property type="entry name" value="NAD(P)-bd_dom_sf"/>
</dbReference>
<evidence type="ECO:0000259" key="2">
    <source>
        <dbReference type="Pfam" id="PF01408"/>
    </source>
</evidence>
<feature type="domain" description="Gfo/Idh/MocA-like oxidoreductase N-terminal" evidence="2">
    <location>
        <begin position="4"/>
        <end position="130"/>
    </location>
</feature>